<dbReference type="Gramene" id="TKW26413">
    <property type="protein sequence ID" value="TKW26413"/>
    <property type="gene ID" value="SEVIR_3G187700v2"/>
</dbReference>
<gene>
    <name evidence="4" type="ORF">SEVIR_3G187700v2</name>
</gene>
<feature type="region of interest" description="Disordered" evidence="3">
    <location>
        <begin position="259"/>
        <end position="283"/>
    </location>
</feature>
<keyword evidence="2" id="KW-0963">Cytoplasm</keyword>
<evidence type="ECO:0000256" key="3">
    <source>
        <dbReference type="SAM" id="MobiDB-lite"/>
    </source>
</evidence>
<dbReference type="GO" id="GO:0003723">
    <property type="term" value="F:RNA binding"/>
    <property type="evidence" value="ECO:0007669"/>
    <property type="project" value="TreeGrafter"/>
</dbReference>
<dbReference type="GO" id="GO:0000290">
    <property type="term" value="P:deadenylation-dependent decapping of nuclear-transcribed mRNA"/>
    <property type="evidence" value="ECO:0007669"/>
    <property type="project" value="InterPro"/>
</dbReference>
<evidence type="ECO:0000313" key="4">
    <source>
        <dbReference type="EMBL" id="TKW26413.1"/>
    </source>
</evidence>
<proteinExistence type="predicted"/>
<comment type="subcellular location">
    <subcellularLocation>
        <location evidence="1">Cytoplasm</location>
        <location evidence="1">P-body</location>
    </subcellularLocation>
</comment>
<evidence type="ECO:0000256" key="2">
    <source>
        <dbReference type="ARBA" id="ARBA00022490"/>
    </source>
</evidence>
<dbReference type="GO" id="GO:0000932">
    <property type="term" value="C:P-body"/>
    <property type="evidence" value="ECO:0007669"/>
    <property type="project" value="UniProtKB-SubCell"/>
</dbReference>
<evidence type="ECO:0000313" key="5">
    <source>
        <dbReference type="Proteomes" id="UP000298652"/>
    </source>
</evidence>
<dbReference type="InterPro" id="IPR039900">
    <property type="entry name" value="Pat1-like"/>
</dbReference>
<feature type="compositionally biased region" description="Gly residues" evidence="3">
    <location>
        <begin position="1"/>
        <end position="16"/>
    </location>
</feature>
<dbReference type="GO" id="GO:0033962">
    <property type="term" value="P:P-body assembly"/>
    <property type="evidence" value="ECO:0007669"/>
    <property type="project" value="TreeGrafter"/>
</dbReference>
<accession>A0A4U6VEQ8</accession>
<dbReference type="EMBL" id="CM016554">
    <property type="protein sequence ID" value="TKW26413.1"/>
    <property type="molecule type" value="Genomic_DNA"/>
</dbReference>
<dbReference type="PANTHER" id="PTHR21551">
    <property type="entry name" value="TOPOISOMERASE II-ASSOCIATED PROTEIN PAT1"/>
    <property type="match status" value="1"/>
</dbReference>
<reference evidence="4" key="1">
    <citation type="submission" date="2019-03" db="EMBL/GenBank/DDBJ databases">
        <title>WGS assembly of Setaria viridis.</title>
        <authorList>
            <person name="Huang P."/>
            <person name="Jenkins J."/>
            <person name="Grimwood J."/>
            <person name="Barry K."/>
            <person name="Healey A."/>
            <person name="Mamidi S."/>
            <person name="Sreedasyam A."/>
            <person name="Shu S."/>
            <person name="Feldman M."/>
            <person name="Wu J."/>
            <person name="Yu Y."/>
            <person name="Chen C."/>
            <person name="Johnson J."/>
            <person name="Rokhsar D."/>
            <person name="Baxter I."/>
            <person name="Schmutz J."/>
            <person name="Brutnell T."/>
            <person name="Kellogg E."/>
        </authorList>
    </citation>
    <scope>NUCLEOTIDE SEQUENCE [LARGE SCALE GENOMIC DNA]</scope>
</reference>
<name>A0A4U6VEQ8_SETVI</name>
<organism evidence="4 5">
    <name type="scientific">Setaria viridis</name>
    <name type="common">Green bristlegrass</name>
    <name type="synonym">Setaria italica subsp. viridis</name>
    <dbReference type="NCBI Taxonomy" id="4556"/>
    <lineage>
        <taxon>Eukaryota</taxon>
        <taxon>Viridiplantae</taxon>
        <taxon>Streptophyta</taxon>
        <taxon>Embryophyta</taxon>
        <taxon>Tracheophyta</taxon>
        <taxon>Spermatophyta</taxon>
        <taxon>Magnoliopsida</taxon>
        <taxon>Liliopsida</taxon>
        <taxon>Poales</taxon>
        <taxon>Poaceae</taxon>
        <taxon>PACMAD clade</taxon>
        <taxon>Panicoideae</taxon>
        <taxon>Panicodae</taxon>
        <taxon>Paniceae</taxon>
        <taxon>Cenchrinae</taxon>
        <taxon>Setaria</taxon>
    </lineage>
</organism>
<feature type="compositionally biased region" description="Polar residues" evidence="3">
    <location>
        <begin position="259"/>
        <end position="276"/>
    </location>
</feature>
<evidence type="ECO:0000256" key="1">
    <source>
        <dbReference type="ARBA" id="ARBA00004201"/>
    </source>
</evidence>
<keyword evidence="5" id="KW-1185">Reference proteome</keyword>
<protein>
    <recommendedName>
        <fullName evidence="6">mRNA decay factor PAT1 domain-containing protein</fullName>
    </recommendedName>
</protein>
<dbReference type="Proteomes" id="UP000298652">
    <property type="component" value="Chromosome 3"/>
</dbReference>
<feature type="compositionally biased region" description="Polar residues" evidence="3">
    <location>
        <begin position="372"/>
        <end position="385"/>
    </location>
</feature>
<dbReference type="OMA" id="ESNVPQF"/>
<feature type="region of interest" description="Disordered" evidence="3">
    <location>
        <begin position="1"/>
        <end position="25"/>
    </location>
</feature>
<dbReference type="PANTHER" id="PTHR21551:SF0">
    <property type="entry name" value="PROTEIN ASSOCIATED WITH TOPO II RELATED-1, ISOFORM A"/>
    <property type="match status" value="1"/>
</dbReference>
<feature type="region of interest" description="Disordered" evidence="3">
    <location>
        <begin position="160"/>
        <end position="244"/>
    </location>
</feature>
<feature type="compositionally biased region" description="Basic residues" evidence="3">
    <location>
        <begin position="359"/>
        <end position="370"/>
    </location>
</feature>
<evidence type="ECO:0008006" key="6">
    <source>
        <dbReference type="Google" id="ProtNLM"/>
    </source>
</evidence>
<sequence length="813" mass="88332">MRGVRADGGGGGGGGAAASSSSTAENSRFDAAQYSFFGKAPMEGPELGGFLEDGGVDGDGSGFGGHDDGGYQFSSMGEEIDCMSNLSEIDDLASTFAKLNRSISGTRNPGVIGDRRSISRESSLTTDWVQDADFHSWVDQGMLDGDEFLDSKQWCSQLQSSPHFGESKPLSRTSSYPDQPLQHRSSEPILLHRSTSFTSYPPPGGSAELPYPAQGLTRHASIPSPGAGHHMGSPSSSLSGSPYHMSGLSHGLPYGRSTSYTAADPSTNSLMQNEWPNQAGPLAFDHLNRRPSLLQPQLSLPSSSMSSLLYSQQHQRLPPVQPSFQNYLNLHPHLFYHHQSPEIMGNFDHIPNVPSPRDKRSRSGRGKRSIRLPQQPSDASSQHSESVGIKFRSKYMSSEEIENILKMQHSASHSNDPYIDDYYHQACKAKRSVNTQKSNFCPMSIKDFPSKARSGGDQHSYLQVDANGGVSFSAIRRPRPLLEVDLPGSGDGLYDHKSSTRPLEKEPMVAARITVEDSLRLLLDVDDIDRFLQSSQPQDNSFQLRRRRQVLLEGLAASLQLVDPFGPNKPGHSSGLAPKDDLIFLRIVSLPKGRKLLARYLRLLVPGSELTRIVCMTVFRHLRSLFGGLPTDSGAAETTIGLAKTVSSCVHHMELSALSACLAAVVCSSQQPPLRPLGSSAGDGASLIIKSVLDRATDLLADPHSAANYSRSTRSLWQASFDAFFGLLTKYCDSKYESIVHRFAMHGSNSLGGPEATKAVSREMPVELLRASLPHTNEQHRQTLLDFARKSTHVSGFSPNASRGHINSESVPG</sequence>
<dbReference type="AlphaFoldDB" id="A0A4U6VEQ8"/>
<feature type="region of interest" description="Disordered" evidence="3">
    <location>
        <begin position="346"/>
        <end position="388"/>
    </location>
</feature>
<feature type="compositionally biased region" description="Low complexity" evidence="3">
    <location>
        <begin position="228"/>
        <end position="244"/>
    </location>
</feature>